<dbReference type="CDD" id="cd05254">
    <property type="entry name" value="dTDP_HR_like_SDR_e"/>
    <property type="match status" value="1"/>
</dbReference>
<dbReference type="InterPro" id="IPR029903">
    <property type="entry name" value="RmlD-like-bd"/>
</dbReference>
<organism evidence="8 9">
    <name type="scientific">Aestuariirhabdus litorea</name>
    <dbReference type="NCBI Taxonomy" id="2528527"/>
    <lineage>
        <taxon>Bacteria</taxon>
        <taxon>Pseudomonadati</taxon>
        <taxon>Pseudomonadota</taxon>
        <taxon>Gammaproteobacteria</taxon>
        <taxon>Oceanospirillales</taxon>
        <taxon>Aestuariirhabdaceae</taxon>
        <taxon>Aestuariirhabdus</taxon>
    </lineage>
</organism>
<keyword evidence="9" id="KW-1185">Reference proteome</keyword>
<reference evidence="8 9" key="1">
    <citation type="submission" date="2018-08" db="EMBL/GenBank/DDBJ databases">
        <authorList>
            <person name="Khan S.A."/>
        </authorList>
    </citation>
    <scope>NUCLEOTIDE SEQUENCE [LARGE SCALE GENOMIC DNA]</scope>
    <source>
        <strain evidence="8 9">GTF-13</strain>
    </source>
</reference>
<evidence type="ECO:0000256" key="4">
    <source>
        <dbReference type="ARBA" id="ARBA00017099"/>
    </source>
</evidence>
<evidence type="ECO:0000256" key="5">
    <source>
        <dbReference type="ARBA" id="ARBA00048200"/>
    </source>
</evidence>
<comment type="caution">
    <text evidence="8">The sequence shown here is derived from an EMBL/GenBank/DDBJ whole genome shotgun (WGS) entry which is preliminary data.</text>
</comment>
<dbReference type="EMBL" id="QWEZ01000002">
    <property type="protein sequence ID" value="RRJ82350.1"/>
    <property type="molecule type" value="Genomic_DNA"/>
</dbReference>
<dbReference type="NCBIfam" id="TIGR01214">
    <property type="entry name" value="rmlD"/>
    <property type="match status" value="1"/>
</dbReference>
<evidence type="ECO:0000313" key="9">
    <source>
        <dbReference type="Proteomes" id="UP000280792"/>
    </source>
</evidence>
<protein>
    <recommendedName>
        <fullName evidence="4 6">dTDP-4-dehydrorhamnose reductase</fullName>
        <ecNumber evidence="3 6">1.1.1.133</ecNumber>
    </recommendedName>
</protein>
<dbReference type="AlphaFoldDB" id="A0A3P3VI03"/>
<keyword evidence="6" id="KW-0521">NADP</keyword>
<dbReference type="Gene3D" id="3.90.25.10">
    <property type="entry name" value="UDP-galactose 4-epimerase, domain 1"/>
    <property type="match status" value="1"/>
</dbReference>
<evidence type="ECO:0000259" key="7">
    <source>
        <dbReference type="Pfam" id="PF04321"/>
    </source>
</evidence>
<evidence type="ECO:0000256" key="1">
    <source>
        <dbReference type="ARBA" id="ARBA00004781"/>
    </source>
</evidence>
<comment type="catalytic activity">
    <reaction evidence="5 6">
        <text>dTDP-beta-L-rhamnose + NADP(+) = dTDP-4-dehydro-beta-L-rhamnose + NADPH + H(+)</text>
        <dbReference type="Rhea" id="RHEA:21796"/>
        <dbReference type="ChEBI" id="CHEBI:15378"/>
        <dbReference type="ChEBI" id="CHEBI:57510"/>
        <dbReference type="ChEBI" id="CHEBI:57783"/>
        <dbReference type="ChEBI" id="CHEBI:58349"/>
        <dbReference type="ChEBI" id="CHEBI:62830"/>
        <dbReference type="EC" id="1.1.1.133"/>
    </reaction>
</comment>
<comment type="cofactor">
    <cofactor evidence="6">
        <name>Mg(2+)</name>
        <dbReference type="ChEBI" id="CHEBI:18420"/>
    </cofactor>
    <text evidence="6">Binds 1 Mg(2+) ion per monomer.</text>
</comment>
<dbReference type="UniPathway" id="UPA00124"/>
<comment type="pathway">
    <text evidence="1 6">Carbohydrate biosynthesis; dTDP-L-rhamnose biosynthesis.</text>
</comment>
<sequence length="297" mass="32827">MKILITGANGQLGRCLQERLCLEPGLQTVACDRAQLDISCDPELGHYLEQERPALVINAAAYTAVDRAEEEQALAYRVNALGPELLARHCARLQIPLTQISTDFVFDGRHSLPYQESDPCHPLSIYGQSKWAGEERVREHCPRHLIVRTSWVFSSHGANFVKTMLRLMAEREHLGIVDDQVGCPTSAADLAEAVLSLSRQAMNNPALFGTYHFCNQGATSWYRFAEAIYQQATELGLLASPCNLSPITTDQYPTAAVRPAYSVLDTAKLSAAINHSPRPWQDALRATLTTLKESDHG</sequence>
<accession>A0A3P3VI03</accession>
<feature type="domain" description="RmlD-like substrate binding" evidence="7">
    <location>
        <begin position="1"/>
        <end position="291"/>
    </location>
</feature>
<evidence type="ECO:0000256" key="3">
    <source>
        <dbReference type="ARBA" id="ARBA00012929"/>
    </source>
</evidence>
<dbReference type="PANTHER" id="PTHR10491">
    <property type="entry name" value="DTDP-4-DEHYDRORHAMNOSE REDUCTASE"/>
    <property type="match status" value="1"/>
</dbReference>
<dbReference type="UniPathway" id="UPA00281"/>
<name>A0A3P3VI03_9GAMM</name>
<dbReference type="RefSeq" id="WP_125016061.1">
    <property type="nucleotide sequence ID" value="NZ_QWEZ01000002.1"/>
</dbReference>
<dbReference type="InterPro" id="IPR036291">
    <property type="entry name" value="NAD(P)-bd_dom_sf"/>
</dbReference>
<dbReference type="Proteomes" id="UP000280792">
    <property type="component" value="Unassembled WGS sequence"/>
</dbReference>
<dbReference type="Pfam" id="PF04321">
    <property type="entry name" value="RmlD_sub_bind"/>
    <property type="match status" value="1"/>
</dbReference>
<dbReference type="GO" id="GO:0019305">
    <property type="term" value="P:dTDP-rhamnose biosynthetic process"/>
    <property type="evidence" value="ECO:0007669"/>
    <property type="project" value="UniProtKB-UniPathway"/>
</dbReference>
<gene>
    <name evidence="8" type="primary">rfbD</name>
    <name evidence="8" type="ORF">D0544_10720</name>
</gene>
<comment type="similarity">
    <text evidence="2 6">Belongs to the dTDP-4-dehydrorhamnose reductase family.</text>
</comment>
<evidence type="ECO:0000313" key="8">
    <source>
        <dbReference type="EMBL" id="RRJ82350.1"/>
    </source>
</evidence>
<proteinExistence type="inferred from homology"/>
<dbReference type="InterPro" id="IPR005913">
    <property type="entry name" value="dTDP_dehydrorham_reduct"/>
</dbReference>
<dbReference type="GO" id="GO:0009243">
    <property type="term" value="P:O antigen biosynthetic process"/>
    <property type="evidence" value="ECO:0007669"/>
    <property type="project" value="UniProtKB-UniPathway"/>
</dbReference>
<reference evidence="8 9" key="2">
    <citation type="submission" date="2018-12" db="EMBL/GenBank/DDBJ databases">
        <title>Simiduia agarivorans gen. nov., sp. nov., a marine, agarolytic bacterium isolated from shallow coastal water from Keelung, Taiwan.</title>
        <authorList>
            <person name="Shieh W.Y."/>
        </authorList>
    </citation>
    <scope>NUCLEOTIDE SEQUENCE [LARGE SCALE GENOMIC DNA]</scope>
    <source>
        <strain evidence="8 9">GTF-13</strain>
    </source>
</reference>
<dbReference type="GO" id="GO:0008831">
    <property type="term" value="F:dTDP-4-dehydrorhamnose reductase activity"/>
    <property type="evidence" value="ECO:0007669"/>
    <property type="project" value="UniProtKB-EC"/>
</dbReference>
<evidence type="ECO:0000256" key="6">
    <source>
        <dbReference type="RuleBase" id="RU364082"/>
    </source>
</evidence>
<dbReference type="EC" id="1.1.1.133" evidence="3 6"/>
<keyword evidence="6 8" id="KW-0560">Oxidoreductase</keyword>
<evidence type="ECO:0000256" key="2">
    <source>
        <dbReference type="ARBA" id="ARBA00010944"/>
    </source>
</evidence>
<dbReference type="Gene3D" id="3.40.50.720">
    <property type="entry name" value="NAD(P)-binding Rossmann-like Domain"/>
    <property type="match status" value="1"/>
</dbReference>
<dbReference type="PANTHER" id="PTHR10491:SF4">
    <property type="entry name" value="METHIONINE ADENOSYLTRANSFERASE 2 SUBUNIT BETA"/>
    <property type="match status" value="1"/>
</dbReference>
<dbReference type="SUPFAM" id="SSF51735">
    <property type="entry name" value="NAD(P)-binding Rossmann-fold domains"/>
    <property type="match status" value="1"/>
</dbReference>
<comment type="function">
    <text evidence="6">Catalyzes the reduction of dTDP-6-deoxy-L-lyxo-4-hexulose to yield dTDP-L-rhamnose.</text>
</comment>